<proteinExistence type="inferred from homology"/>
<comment type="caution">
    <text evidence="5">The sequence shown here is derived from an EMBL/GenBank/DDBJ whole genome shotgun (WGS) entry which is preliminary data.</text>
</comment>
<evidence type="ECO:0000313" key="5">
    <source>
        <dbReference type="EMBL" id="EOQ95472.1"/>
    </source>
</evidence>
<reference evidence="5" key="1">
    <citation type="submission" date="2013-04" db="EMBL/GenBank/DDBJ databases">
        <authorList>
            <person name="Harkins D.M."/>
            <person name="Durkin A.S."/>
            <person name="Brinkac L.M."/>
            <person name="Haft D.H."/>
            <person name="Selengut J.D."/>
            <person name="Sanka R."/>
            <person name="DePew J."/>
            <person name="Purushe J."/>
            <person name="Galloway R.L."/>
            <person name="Vinetz J.M."/>
            <person name="Sutton G.G."/>
            <person name="Nierman W.C."/>
            <person name="Fouts D.E."/>
        </authorList>
    </citation>
    <scope>NUCLEOTIDE SEQUENCE [LARGE SCALE GENOMIC DNA]</scope>
    <source>
        <strain evidence="5">CDC</strain>
    </source>
</reference>
<keyword evidence="4 5" id="KW-0456">Lyase</keyword>
<dbReference type="STRING" id="1218599.LEP1GSC195_2502"/>
<sequence length="126" mass="15057">MRELPKNLNDSEIQDILQSYKDWKFETKDGISFFIFIREFKNFKEAFGFLTKLALVSEKLDHHAEIWNEYNKVRLKLFTHETNSITTRDKDFITKLMDNQNRFRSVSIKKAGVGNQLRLFDFSVKN</sequence>
<evidence type="ECO:0000256" key="3">
    <source>
        <dbReference type="ARBA" id="ARBA00013252"/>
    </source>
</evidence>
<comment type="similarity">
    <text evidence="2">Belongs to the pterin-4-alpha-carbinolamine dehydratase family.</text>
</comment>
<dbReference type="OrthoDB" id="9794987at2"/>
<gene>
    <name evidence="5" type="primary">phhB</name>
    <name evidence="5" type="ORF">LEP1GSC195_2502</name>
</gene>
<protein>
    <recommendedName>
        <fullName evidence="3">4a-hydroxytetrahydrobiopterin dehydratase</fullName>
        <ecNumber evidence="3">4.2.1.96</ecNumber>
    </recommendedName>
</protein>
<evidence type="ECO:0000313" key="6">
    <source>
        <dbReference type="Proteomes" id="UP000013984"/>
    </source>
</evidence>
<dbReference type="AlphaFoldDB" id="R9A028"/>
<organism evidence="5 6">
    <name type="scientific">Leptospira wolbachii serovar Codice str. CDC</name>
    <dbReference type="NCBI Taxonomy" id="1218599"/>
    <lineage>
        <taxon>Bacteria</taxon>
        <taxon>Pseudomonadati</taxon>
        <taxon>Spirochaetota</taxon>
        <taxon>Spirochaetia</taxon>
        <taxon>Leptospirales</taxon>
        <taxon>Leptospiraceae</taxon>
        <taxon>Leptospira</taxon>
    </lineage>
</organism>
<dbReference type="InterPro" id="IPR036428">
    <property type="entry name" value="PCD_sf"/>
</dbReference>
<dbReference type="PANTHER" id="PTHR12599">
    <property type="entry name" value="PTERIN-4-ALPHA-CARBINOLAMINE DEHYDRATASE"/>
    <property type="match status" value="1"/>
</dbReference>
<dbReference type="GO" id="GO:0008124">
    <property type="term" value="F:4-alpha-hydroxytetrahydrobiopterin dehydratase activity"/>
    <property type="evidence" value="ECO:0007669"/>
    <property type="project" value="UniProtKB-EC"/>
</dbReference>
<dbReference type="SUPFAM" id="SSF55248">
    <property type="entry name" value="PCD-like"/>
    <property type="match status" value="1"/>
</dbReference>
<evidence type="ECO:0000256" key="1">
    <source>
        <dbReference type="ARBA" id="ARBA00001554"/>
    </source>
</evidence>
<evidence type="ECO:0000256" key="2">
    <source>
        <dbReference type="ARBA" id="ARBA00006472"/>
    </source>
</evidence>
<dbReference type="RefSeq" id="WP_015680855.1">
    <property type="nucleotide sequence ID" value="NZ_AOGZ02000014.1"/>
</dbReference>
<comment type="catalytic activity">
    <reaction evidence="1">
        <text>(4aS,6R)-4a-hydroxy-L-erythro-5,6,7,8-tetrahydrobiopterin = (6R)-L-erythro-6,7-dihydrobiopterin + H2O</text>
        <dbReference type="Rhea" id="RHEA:11920"/>
        <dbReference type="ChEBI" id="CHEBI:15377"/>
        <dbReference type="ChEBI" id="CHEBI:15642"/>
        <dbReference type="ChEBI" id="CHEBI:43120"/>
        <dbReference type="EC" id="4.2.1.96"/>
    </reaction>
</comment>
<dbReference type="PANTHER" id="PTHR12599:SF0">
    <property type="entry name" value="PTERIN-4-ALPHA-CARBINOLAMINE DEHYDRATASE"/>
    <property type="match status" value="1"/>
</dbReference>
<accession>R9A028</accession>
<dbReference type="Gene3D" id="3.30.1360.20">
    <property type="entry name" value="Transcriptional coactivator/pterin dehydratase"/>
    <property type="match status" value="1"/>
</dbReference>
<keyword evidence="6" id="KW-1185">Reference proteome</keyword>
<dbReference type="Proteomes" id="UP000013984">
    <property type="component" value="Unassembled WGS sequence"/>
</dbReference>
<dbReference type="InterPro" id="IPR001533">
    <property type="entry name" value="Pterin_deHydtase"/>
</dbReference>
<dbReference type="EC" id="4.2.1.96" evidence="3"/>
<evidence type="ECO:0000256" key="4">
    <source>
        <dbReference type="ARBA" id="ARBA00023239"/>
    </source>
</evidence>
<dbReference type="Pfam" id="PF01329">
    <property type="entry name" value="Pterin_4a"/>
    <property type="match status" value="1"/>
</dbReference>
<name>R9A028_9LEPT</name>
<dbReference type="EMBL" id="AOGZ02000014">
    <property type="protein sequence ID" value="EOQ95472.1"/>
    <property type="molecule type" value="Genomic_DNA"/>
</dbReference>
<dbReference type="GO" id="GO:0006729">
    <property type="term" value="P:tetrahydrobiopterin biosynthetic process"/>
    <property type="evidence" value="ECO:0007669"/>
    <property type="project" value="InterPro"/>
</dbReference>